<dbReference type="RefSeq" id="WP_150965460.1">
    <property type="nucleotide sequence ID" value="NZ_VZZJ01000020.1"/>
</dbReference>
<accession>A0A6N6MJ89</accession>
<evidence type="ECO:0000313" key="1">
    <source>
        <dbReference type="EMBL" id="KAB1071203.1"/>
    </source>
</evidence>
<name>A0A6N6MJ89_9HYPH</name>
<gene>
    <name evidence="1" type="ORF">F6X51_20130</name>
</gene>
<keyword evidence="2" id="KW-1185">Reference proteome</keyword>
<dbReference type="Proteomes" id="UP000441523">
    <property type="component" value="Unassembled WGS sequence"/>
</dbReference>
<comment type="caution">
    <text evidence="1">The sequence shown here is derived from an EMBL/GenBank/DDBJ whole genome shotgun (WGS) entry which is preliminary data.</text>
</comment>
<reference evidence="1 2" key="1">
    <citation type="submission" date="2019-09" db="EMBL/GenBank/DDBJ databases">
        <title>YIM 132548 draft genome.</title>
        <authorList>
            <person name="Jiang L."/>
        </authorList>
    </citation>
    <scope>NUCLEOTIDE SEQUENCE [LARGE SCALE GENOMIC DNA]</scope>
    <source>
        <strain evidence="1 2">YIM 132548</strain>
    </source>
</reference>
<protein>
    <submittedName>
        <fullName evidence="1">Uncharacterized protein</fullName>
    </submittedName>
</protein>
<organism evidence="1 2">
    <name type="scientific">Methylobacterium planeticum</name>
    <dbReference type="NCBI Taxonomy" id="2615211"/>
    <lineage>
        <taxon>Bacteria</taxon>
        <taxon>Pseudomonadati</taxon>
        <taxon>Pseudomonadota</taxon>
        <taxon>Alphaproteobacteria</taxon>
        <taxon>Hyphomicrobiales</taxon>
        <taxon>Methylobacteriaceae</taxon>
        <taxon>Methylobacterium</taxon>
    </lineage>
</organism>
<evidence type="ECO:0000313" key="2">
    <source>
        <dbReference type="Proteomes" id="UP000441523"/>
    </source>
</evidence>
<dbReference type="AlphaFoldDB" id="A0A6N6MJ89"/>
<proteinExistence type="predicted"/>
<dbReference type="EMBL" id="VZZJ01000020">
    <property type="protein sequence ID" value="KAB1071203.1"/>
    <property type="molecule type" value="Genomic_DNA"/>
</dbReference>
<sequence length="83" mass="8681">MADPSDLRAIVPPPGHGGYFQTRPVTLRLEAFGGPAYVAVGAHPDPTREPRRLIQPGPTGAQEFTADRGAYLSAMLVAGIPAS</sequence>